<name>A0A3L9MCX8_9FLAO</name>
<feature type="coiled-coil region" evidence="2">
    <location>
        <begin position="165"/>
        <end position="253"/>
    </location>
</feature>
<evidence type="ECO:0000256" key="2">
    <source>
        <dbReference type="SAM" id="Coils"/>
    </source>
</evidence>
<feature type="signal peptide" evidence="3">
    <location>
        <begin position="1"/>
        <end position="18"/>
    </location>
</feature>
<dbReference type="InterPro" id="IPR016047">
    <property type="entry name" value="M23ase_b-sheet_dom"/>
</dbReference>
<evidence type="ECO:0000259" key="4">
    <source>
        <dbReference type="Pfam" id="PF01551"/>
    </source>
</evidence>
<dbReference type="Gene3D" id="6.10.250.3150">
    <property type="match status" value="1"/>
</dbReference>
<evidence type="ECO:0000256" key="1">
    <source>
        <dbReference type="ARBA" id="ARBA00022729"/>
    </source>
</evidence>
<evidence type="ECO:0000313" key="5">
    <source>
        <dbReference type="EMBL" id="RLZ10523.1"/>
    </source>
</evidence>
<keyword evidence="6" id="KW-1185">Reference proteome</keyword>
<dbReference type="EMBL" id="RDOJ01000007">
    <property type="protein sequence ID" value="RLZ10523.1"/>
    <property type="molecule type" value="Genomic_DNA"/>
</dbReference>
<dbReference type="InterPro" id="IPR050570">
    <property type="entry name" value="Cell_wall_metabolism_enzyme"/>
</dbReference>
<keyword evidence="1 3" id="KW-0732">Signal</keyword>
<dbReference type="GO" id="GO:0004222">
    <property type="term" value="F:metalloendopeptidase activity"/>
    <property type="evidence" value="ECO:0007669"/>
    <property type="project" value="TreeGrafter"/>
</dbReference>
<dbReference type="PANTHER" id="PTHR21666">
    <property type="entry name" value="PEPTIDASE-RELATED"/>
    <property type="match status" value="1"/>
</dbReference>
<proteinExistence type="predicted"/>
<dbReference type="SUPFAM" id="SSF51261">
    <property type="entry name" value="Duplicated hybrid motif"/>
    <property type="match status" value="1"/>
</dbReference>
<keyword evidence="2" id="KW-0175">Coiled coil</keyword>
<dbReference type="CDD" id="cd12797">
    <property type="entry name" value="M23_peptidase"/>
    <property type="match status" value="1"/>
</dbReference>
<dbReference type="Proteomes" id="UP000275348">
    <property type="component" value="Unassembled WGS sequence"/>
</dbReference>
<dbReference type="RefSeq" id="WP_121934469.1">
    <property type="nucleotide sequence ID" value="NZ_RDOJ01000007.1"/>
</dbReference>
<dbReference type="AlphaFoldDB" id="A0A3L9MCX8"/>
<comment type="caution">
    <text evidence="5">The sequence shown here is derived from an EMBL/GenBank/DDBJ whole genome shotgun (WGS) entry which is preliminary data.</text>
</comment>
<organism evidence="5 6">
    <name type="scientific">Faecalibacter macacae</name>
    <dbReference type="NCBI Taxonomy" id="1859289"/>
    <lineage>
        <taxon>Bacteria</taxon>
        <taxon>Pseudomonadati</taxon>
        <taxon>Bacteroidota</taxon>
        <taxon>Flavobacteriia</taxon>
        <taxon>Flavobacteriales</taxon>
        <taxon>Weeksellaceae</taxon>
        <taxon>Faecalibacter</taxon>
    </lineage>
</organism>
<dbReference type="Pfam" id="PF01551">
    <property type="entry name" value="Peptidase_M23"/>
    <property type="match status" value="1"/>
</dbReference>
<evidence type="ECO:0000256" key="3">
    <source>
        <dbReference type="SAM" id="SignalP"/>
    </source>
</evidence>
<protein>
    <submittedName>
        <fullName evidence="5">Peptidase M23</fullName>
    </submittedName>
</protein>
<dbReference type="InterPro" id="IPR011055">
    <property type="entry name" value="Dup_hybrid_motif"/>
</dbReference>
<dbReference type="PANTHER" id="PTHR21666:SF289">
    <property type="entry name" value="L-ALA--D-GLU ENDOPEPTIDASE"/>
    <property type="match status" value="1"/>
</dbReference>
<dbReference type="Gene3D" id="2.70.70.10">
    <property type="entry name" value="Glucose Permease (Domain IIA)"/>
    <property type="match status" value="1"/>
</dbReference>
<feature type="coiled-coil region" evidence="2">
    <location>
        <begin position="321"/>
        <end position="381"/>
    </location>
</feature>
<gene>
    <name evidence="5" type="ORF">EAH69_06960</name>
</gene>
<evidence type="ECO:0000313" key="6">
    <source>
        <dbReference type="Proteomes" id="UP000275348"/>
    </source>
</evidence>
<accession>A0A3L9MCX8</accession>
<feature type="domain" description="M23ase beta-sheet core" evidence="4">
    <location>
        <begin position="457"/>
        <end position="548"/>
    </location>
</feature>
<feature type="coiled-coil region" evidence="2">
    <location>
        <begin position="24"/>
        <end position="114"/>
    </location>
</feature>
<dbReference type="OrthoDB" id="9815884at2"/>
<reference evidence="5 6" key="1">
    <citation type="submission" date="2018-10" db="EMBL/GenBank/DDBJ databases">
        <authorList>
            <person name="Chen X."/>
        </authorList>
    </citation>
    <scope>NUCLEOTIDE SEQUENCE [LARGE SCALE GENOMIC DNA]</scope>
    <source>
        <strain evidence="5 6">YIM 102668</strain>
    </source>
</reference>
<feature type="chain" id="PRO_5018318808" evidence="3">
    <location>
        <begin position="19"/>
        <end position="555"/>
    </location>
</feature>
<sequence>MRIVLTAILCSLSIWANAQVPYNKENLQKQNAQLKKEILQLGQALKKNQENSRLNVEYVQNLSKKIDTQTKLVNNLGKEKRFIEDEIYLTQLEINKLSRELQVLKDDYKKVLVRAYQNRSVDNKLLFILSSKSFSEAYRRVEYLEKYADYQLAQAEEIIGKTTDIKSKQAAKEKAKQDKEKVLTQQQLFSQSLEKERLEKEKAVAEFKKNEGVIAADINAKQNQQRQIDGQIKAIIEEEIRQAKIRAEKDKKAWDVARNANTIPAYNEYLKENPKGDYATSARRNIAAIEADAKAWNVARSTHSKASYQSYLKSYPKGSFASTAKTEVAKFEQLEREAEAERQRIIAQRKAEEEARLRAQKEEDQRKIAAARAEAEAKAKAEAAAKVVTKVPEKEKVVVKDEPKPAESFNDTPEVGGLSGDFLANKGRLPWPVAKGKVVSHFGTNSHPILKNIDIQNSGVDISTGKGSSARAVFEGTVSFVMPIQGGNKSVLVSHGTYYTVYTNLSTVNVSKGDRVGRGQLIGLIDTAPTGETIMNFQVWSGTTKQNPALWIAGM</sequence>